<dbReference type="InterPro" id="IPR010679">
    <property type="entry name" value="DUF1254"/>
</dbReference>
<dbReference type="InterPro" id="IPR037049">
    <property type="entry name" value="DUF1214_C_sf"/>
</dbReference>
<dbReference type="InterPro" id="IPR037050">
    <property type="entry name" value="DUF1254_sf"/>
</dbReference>
<dbReference type="OrthoDB" id="2018906at2759"/>
<dbReference type="EMBL" id="KN847479">
    <property type="protein sequence ID" value="KIX03611.1"/>
    <property type="molecule type" value="Genomic_DNA"/>
</dbReference>
<dbReference type="RefSeq" id="XP_013270747.1">
    <property type="nucleotide sequence ID" value="XM_013415293.1"/>
</dbReference>
<dbReference type="Proteomes" id="UP000053617">
    <property type="component" value="Unassembled WGS sequence"/>
</dbReference>
<accession>A0A0D2IK52</accession>
<dbReference type="InterPro" id="IPR010621">
    <property type="entry name" value="DUF1214"/>
</dbReference>
<proteinExistence type="predicted"/>
<evidence type="ECO:0000313" key="4">
    <source>
        <dbReference type="Proteomes" id="UP000053617"/>
    </source>
</evidence>
<reference evidence="3 4" key="1">
    <citation type="submission" date="2015-01" db="EMBL/GenBank/DDBJ databases">
        <title>The Genome Sequence of Rhinocladiella mackenzie CBS 650.93.</title>
        <authorList>
            <consortium name="The Broad Institute Genomics Platform"/>
            <person name="Cuomo C."/>
            <person name="de Hoog S."/>
            <person name="Gorbushina A."/>
            <person name="Stielow B."/>
            <person name="Teixiera M."/>
            <person name="Abouelleil A."/>
            <person name="Chapman S.B."/>
            <person name="Priest M."/>
            <person name="Young S.K."/>
            <person name="Wortman J."/>
            <person name="Nusbaum C."/>
            <person name="Birren B."/>
        </authorList>
    </citation>
    <scope>NUCLEOTIDE SEQUENCE [LARGE SCALE GENOMIC DNA]</scope>
    <source>
        <strain evidence="3 4">CBS 650.93</strain>
    </source>
</reference>
<evidence type="ECO:0000259" key="2">
    <source>
        <dbReference type="Pfam" id="PF06863"/>
    </source>
</evidence>
<dbReference type="Gene3D" id="2.60.120.600">
    <property type="entry name" value="Domain of unknown function DUF1214, C-terminal domain"/>
    <property type="match status" value="1"/>
</dbReference>
<dbReference type="GeneID" id="25295235"/>
<protein>
    <recommendedName>
        <fullName evidence="5">DUF1254 domain-containing protein</fullName>
    </recommendedName>
</protein>
<dbReference type="SUPFAM" id="SSF160935">
    <property type="entry name" value="VPA0735-like"/>
    <property type="match status" value="1"/>
</dbReference>
<name>A0A0D2IK52_9EURO</name>
<keyword evidence="4" id="KW-1185">Reference proteome</keyword>
<dbReference type="HOGENOM" id="CLU_027269_0_0_1"/>
<sequence length="431" mass="47862">MAVNGTAKPEAPQYQIVAEAFGPEHEVQDAMSFAFQYGFPLWSYGKLVQGYPDAKTNTFYHARTLATSEFTSVVRPNNDTLYSIVFLDLSAFDLSVTVPEFGSRFWLFSFYDMYGNNFANIGSVGGQHAGNYLLRFANDSFGLQTQEIAGGYKAYLNCPTAYGILLTRILIANDPVDIQTVHQLQDEKAVSPVPRNIGTIAPPLDLSIFKKVAGDPSSPASLEEQVFQLTAALAPYNQPIVLADRSWVAQMLEKAGIRFGKFTQPPNTSLATVKSSATVSAMALRTTAGLLHPLGNGWVTSSSLISGNYRSFYQARYDTAVRGYLRLCSDQALYPVYFSRPGVPELEIGPKQACLFTFISKPKLNPTGWWSLSLYNCQHFFVQNKLNRYALGDRSELKYPDNISLKDRDNGKFHILIQPDDVEPPASWKDK</sequence>
<evidence type="ECO:0008006" key="5">
    <source>
        <dbReference type="Google" id="ProtNLM"/>
    </source>
</evidence>
<dbReference type="PANTHER" id="PTHR36509">
    <property type="entry name" value="BLL3101 PROTEIN"/>
    <property type="match status" value="1"/>
</dbReference>
<evidence type="ECO:0000259" key="1">
    <source>
        <dbReference type="Pfam" id="PF06742"/>
    </source>
</evidence>
<evidence type="ECO:0000313" key="3">
    <source>
        <dbReference type="EMBL" id="KIX03611.1"/>
    </source>
</evidence>
<dbReference type="AlphaFoldDB" id="A0A0D2IK52"/>
<feature type="domain" description="DUF1214" evidence="1">
    <location>
        <begin position="366"/>
        <end position="422"/>
    </location>
</feature>
<dbReference type="Pfam" id="PF06742">
    <property type="entry name" value="DUF1214"/>
    <property type="match status" value="1"/>
</dbReference>
<feature type="domain" description="DUF1254" evidence="2">
    <location>
        <begin position="57"/>
        <end position="191"/>
    </location>
</feature>
<dbReference type="Pfam" id="PF06863">
    <property type="entry name" value="DUF1254"/>
    <property type="match status" value="1"/>
</dbReference>
<gene>
    <name evidence="3" type="ORF">Z518_07164</name>
</gene>
<dbReference type="PANTHER" id="PTHR36509:SF2">
    <property type="entry name" value="BLL3101 PROTEIN"/>
    <property type="match status" value="1"/>
</dbReference>
<dbReference type="VEuPathDB" id="FungiDB:Z518_07164"/>
<organism evidence="3 4">
    <name type="scientific">Rhinocladiella mackenziei CBS 650.93</name>
    <dbReference type="NCBI Taxonomy" id="1442369"/>
    <lineage>
        <taxon>Eukaryota</taxon>
        <taxon>Fungi</taxon>
        <taxon>Dikarya</taxon>
        <taxon>Ascomycota</taxon>
        <taxon>Pezizomycotina</taxon>
        <taxon>Eurotiomycetes</taxon>
        <taxon>Chaetothyriomycetidae</taxon>
        <taxon>Chaetothyriales</taxon>
        <taxon>Herpotrichiellaceae</taxon>
        <taxon>Rhinocladiella</taxon>
    </lineage>
</organism>
<dbReference type="Gene3D" id="2.60.40.1610">
    <property type="entry name" value="Domain of unknown function DUF1254"/>
    <property type="match status" value="1"/>
</dbReference>